<name>A0A9P8VSR4_9HYPO</name>
<dbReference type="OrthoDB" id="4883757at2759"/>
<dbReference type="EMBL" id="JAGPYM010000064">
    <property type="protein sequence ID" value="KAH6869893.1"/>
    <property type="molecule type" value="Genomic_DNA"/>
</dbReference>
<organism evidence="1 2">
    <name type="scientific">Thelonectria olida</name>
    <dbReference type="NCBI Taxonomy" id="1576542"/>
    <lineage>
        <taxon>Eukaryota</taxon>
        <taxon>Fungi</taxon>
        <taxon>Dikarya</taxon>
        <taxon>Ascomycota</taxon>
        <taxon>Pezizomycotina</taxon>
        <taxon>Sordariomycetes</taxon>
        <taxon>Hypocreomycetidae</taxon>
        <taxon>Hypocreales</taxon>
        <taxon>Nectriaceae</taxon>
        <taxon>Thelonectria</taxon>
    </lineage>
</organism>
<gene>
    <name evidence="1" type="ORF">B0T10DRAFT_593139</name>
</gene>
<sequence>METPTGLFELLPNELVLYLATLLPIEDVVSLQGATHNLITVLVERIDPSRYLQSAGPFTNSPELLEVMATHGAVLSGSRALEYFVPGSCTHKSDWDFYVPSVPSSVTAVKNALEQSGVMFESTLAWAARKLRQETTVVLSQSQIVSIAYEAFSSARSWSTEQRKVINGIHHLYPALNDMGLHIRKDGSVRWIDDIIPILIQECGSATFLEPREARTHGYPENVAAKVLSGIARRNGRTVSVQLVVGAIDSRMTSVTEGLSRTVFGSIFTFYGSHVQCILTRHVAFHMYYRLAAEKRAYRWQVPEPIRERAEDAMEKYVSRGFQFTTASQNDEWTFRSAQDNDSFFIELDTHLHYSPPISQVKELRWRHAGKVIKPSLQPRTIDSRNELLCFGIVSR</sequence>
<dbReference type="Proteomes" id="UP000777438">
    <property type="component" value="Unassembled WGS sequence"/>
</dbReference>
<comment type="caution">
    <text evidence="1">The sequence shown here is derived from an EMBL/GenBank/DDBJ whole genome shotgun (WGS) entry which is preliminary data.</text>
</comment>
<evidence type="ECO:0000313" key="2">
    <source>
        <dbReference type="Proteomes" id="UP000777438"/>
    </source>
</evidence>
<keyword evidence="2" id="KW-1185">Reference proteome</keyword>
<dbReference type="AlphaFoldDB" id="A0A9P8VSR4"/>
<proteinExistence type="predicted"/>
<protein>
    <submittedName>
        <fullName evidence="1">Uncharacterized protein</fullName>
    </submittedName>
</protein>
<evidence type="ECO:0000313" key="1">
    <source>
        <dbReference type="EMBL" id="KAH6869893.1"/>
    </source>
</evidence>
<reference evidence="1 2" key="1">
    <citation type="journal article" date="2021" name="Nat. Commun.">
        <title>Genetic determinants of endophytism in the Arabidopsis root mycobiome.</title>
        <authorList>
            <person name="Mesny F."/>
            <person name="Miyauchi S."/>
            <person name="Thiergart T."/>
            <person name="Pickel B."/>
            <person name="Atanasova L."/>
            <person name="Karlsson M."/>
            <person name="Huettel B."/>
            <person name="Barry K.W."/>
            <person name="Haridas S."/>
            <person name="Chen C."/>
            <person name="Bauer D."/>
            <person name="Andreopoulos W."/>
            <person name="Pangilinan J."/>
            <person name="LaButti K."/>
            <person name="Riley R."/>
            <person name="Lipzen A."/>
            <person name="Clum A."/>
            <person name="Drula E."/>
            <person name="Henrissat B."/>
            <person name="Kohler A."/>
            <person name="Grigoriev I.V."/>
            <person name="Martin F.M."/>
            <person name="Hacquard S."/>
        </authorList>
    </citation>
    <scope>NUCLEOTIDE SEQUENCE [LARGE SCALE GENOMIC DNA]</scope>
    <source>
        <strain evidence="1 2">MPI-CAGE-CH-0241</strain>
    </source>
</reference>
<accession>A0A9P8VSR4</accession>